<sequence length="353" mass="38149">MTEPSARQGTPSHPDDIANTNDNDHIQHRVRFAEEGPEPVIYQHNPRRLQDDEPSPPPGPAVFWDENESIAPARNQDRNSIANTADTANLAQYTFYREPTPPPYRPDEKGYGNDAASGRIALASSAGGIPESERRLHLQPQRSNWSDDETMSPVARRKLLWIIIAVAIVIMIGVAVGVGVGVGVTMARKSAEAQEQAESSTTPPVSVIGSSPTPTPSATLNPDPSVTSSTSSDAHTSSTVSSSTLSVPYRPPNPHSDCPAANNTMYQVPGSHKRFLRLCGIDYHGSTSARDLTHMYTASMADCMNSCASFDQCTAVGWGFLPGDTGKEHRCYMKTDLKTGHAATTDWCFAMLQ</sequence>
<proteinExistence type="predicted"/>
<feature type="compositionally biased region" description="Polar residues" evidence="1">
    <location>
        <begin position="1"/>
        <end position="11"/>
    </location>
</feature>
<evidence type="ECO:0000313" key="5">
    <source>
        <dbReference type="Proteomes" id="UP001322138"/>
    </source>
</evidence>
<name>A0ABR0G054_9PEZI</name>
<evidence type="ECO:0000259" key="3">
    <source>
        <dbReference type="Pfam" id="PF14295"/>
    </source>
</evidence>
<dbReference type="EMBL" id="JAFFGZ010000001">
    <property type="protein sequence ID" value="KAK4649109.1"/>
    <property type="molecule type" value="Genomic_DNA"/>
</dbReference>
<comment type="caution">
    <text evidence="4">The sequence shown here is derived from an EMBL/GenBank/DDBJ whole genome shotgun (WGS) entry which is preliminary data.</text>
</comment>
<reference evidence="4 5" key="1">
    <citation type="journal article" date="2023" name="bioRxiv">
        <title>High-quality genome assemblies of four members of thePodospora anserinaspecies complex.</title>
        <authorList>
            <person name="Ament-Velasquez S.L."/>
            <person name="Vogan A.A."/>
            <person name="Wallerman O."/>
            <person name="Hartmann F."/>
            <person name="Gautier V."/>
            <person name="Silar P."/>
            <person name="Giraud T."/>
            <person name="Johannesson H."/>
        </authorList>
    </citation>
    <scope>NUCLEOTIDE SEQUENCE [LARGE SCALE GENOMIC DNA]</scope>
    <source>
        <strain evidence="4 5">CBS 112042</strain>
    </source>
</reference>
<dbReference type="InterPro" id="IPR003609">
    <property type="entry name" value="Pan_app"/>
</dbReference>
<dbReference type="GeneID" id="87894361"/>
<feature type="transmembrane region" description="Helical" evidence="2">
    <location>
        <begin position="159"/>
        <end position="184"/>
    </location>
</feature>
<keyword evidence="2" id="KW-1133">Transmembrane helix</keyword>
<organism evidence="4 5">
    <name type="scientific">Podospora bellae-mahoneyi</name>
    <dbReference type="NCBI Taxonomy" id="2093777"/>
    <lineage>
        <taxon>Eukaryota</taxon>
        <taxon>Fungi</taxon>
        <taxon>Dikarya</taxon>
        <taxon>Ascomycota</taxon>
        <taxon>Pezizomycotina</taxon>
        <taxon>Sordariomycetes</taxon>
        <taxon>Sordariomycetidae</taxon>
        <taxon>Sordariales</taxon>
        <taxon>Podosporaceae</taxon>
        <taxon>Podospora</taxon>
    </lineage>
</organism>
<feature type="domain" description="Apple" evidence="3">
    <location>
        <begin position="291"/>
        <end position="334"/>
    </location>
</feature>
<dbReference type="Pfam" id="PF14295">
    <property type="entry name" value="PAN_4"/>
    <property type="match status" value="1"/>
</dbReference>
<feature type="region of interest" description="Disordered" evidence="1">
    <location>
        <begin position="96"/>
        <end position="115"/>
    </location>
</feature>
<feature type="region of interest" description="Disordered" evidence="1">
    <location>
        <begin position="1"/>
        <end position="63"/>
    </location>
</feature>
<evidence type="ECO:0000313" key="4">
    <source>
        <dbReference type="EMBL" id="KAK4649109.1"/>
    </source>
</evidence>
<accession>A0ABR0G054</accession>
<feature type="region of interest" description="Disordered" evidence="1">
    <location>
        <begin position="126"/>
        <end position="149"/>
    </location>
</feature>
<keyword evidence="2" id="KW-0472">Membrane</keyword>
<evidence type="ECO:0000256" key="1">
    <source>
        <dbReference type="SAM" id="MobiDB-lite"/>
    </source>
</evidence>
<gene>
    <name evidence="4" type="ORF">QC761_116100</name>
</gene>
<evidence type="ECO:0000256" key="2">
    <source>
        <dbReference type="SAM" id="Phobius"/>
    </source>
</evidence>
<protein>
    <recommendedName>
        <fullName evidence="3">Apple domain-containing protein</fullName>
    </recommendedName>
</protein>
<keyword evidence="5" id="KW-1185">Reference proteome</keyword>
<feature type="compositionally biased region" description="Low complexity" evidence="1">
    <location>
        <begin position="225"/>
        <end position="247"/>
    </location>
</feature>
<keyword evidence="2" id="KW-0812">Transmembrane</keyword>
<dbReference type="RefSeq" id="XP_062738084.1">
    <property type="nucleotide sequence ID" value="XM_062874879.1"/>
</dbReference>
<feature type="compositionally biased region" description="Basic and acidic residues" evidence="1">
    <location>
        <begin position="22"/>
        <end position="34"/>
    </location>
</feature>
<dbReference type="Proteomes" id="UP001322138">
    <property type="component" value="Unassembled WGS sequence"/>
</dbReference>
<feature type="compositionally biased region" description="Polar residues" evidence="1">
    <location>
        <begin position="196"/>
        <end position="224"/>
    </location>
</feature>
<feature type="region of interest" description="Disordered" evidence="1">
    <location>
        <begin position="193"/>
        <end position="258"/>
    </location>
</feature>